<feature type="non-terminal residue" evidence="4">
    <location>
        <position position="1"/>
    </location>
</feature>
<feature type="repeat" description="TPR" evidence="3">
    <location>
        <begin position="141"/>
        <end position="174"/>
    </location>
</feature>
<dbReference type="SMART" id="SM00028">
    <property type="entry name" value="TPR"/>
    <property type="match status" value="3"/>
</dbReference>
<keyword evidence="1" id="KW-0677">Repeat</keyword>
<dbReference type="Pfam" id="PF13424">
    <property type="entry name" value="TPR_12"/>
    <property type="match status" value="1"/>
</dbReference>
<dbReference type="OMA" id="VMTNELA"/>
<evidence type="ECO:0000313" key="4">
    <source>
        <dbReference type="EMBL" id="ETO00467.1"/>
    </source>
</evidence>
<dbReference type="Proteomes" id="UP000023152">
    <property type="component" value="Unassembled WGS sequence"/>
</dbReference>
<dbReference type="PANTHER" id="PTHR45641">
    <property type="entry name" value="TETRATRICOPEPTIDE REPEAT PROTEIN (AFU_ORTHOLOGUE AFUA_6G03870)"/>
    <property type="match status" value="1"/>
</dbReference>
<name>X6LH80_RETFI</name>
<feature type="non-terminal residue" evidence="4">
    <location>
        <position position="278"/>
    </location>
</feature>
<organism evidence="4 5">
    <name type="scientific">Reticulomyxa filosa</name>
    <dbReference type="NCBI Taxonomy" id="46433"/>
    <lineage>
        <taxon>Eukaryota</taxon>
        <taxon>Sar</taxon>
        <taxon>Rhizaria</taxon>
        <taxon>Retaria</taxon>
        <taxon>Foraminifera</taxon>
        <taxon>Monothalamids</taxon>
        <taxon>Reticulomyxidae</taxon>
        <taxon>Reticulomyxa</taxon>
    </lineage>
</organism>
<dbReference type="Pfam" id="PF13374">
    <property type="entry name" value="TPR_10"/>
    <property type="match status" value="1"/>
</dbReference>
<dbReference type="PROSITE" id="PS50005">
    <property type="entry name" value="TPR"/>
    <property type="match status" value="2"/>
</dbReference>
<proteinExistence type="predicted"/>
<keyword evidence="5" id="KW-1185">Reference proteome</keyword>
<dbReference type="SUPFAM" id="SSF48452">
    <property type="entry name" value="TPR-like"/>
    <property type="match status" value="1"/>
</dbReference>
<dbReference type="AlphaFoldDB" id="X6LH80"/>
<dbReference type="InterPro" id="IPR019734">
    <property type="entry name" value="TPR_rpt"/>
</dbReference>
<dbReference type="PROSITE" id="PS50293">
    <property type="entry name" value="TPR_REGION"/>
    <property type="match status" value="1"/>
</dbReference>
<protein>
    <submittedName>
        <fullName evidence="4">Uncharacterized protein</fullName>
    </submittedName>
</protein>
<accession>X6LH80</accession>
<keyword evidence="2 3" id="KW-0802">TPR repeat</keyword>
<evidence type="ECO:0000256" key="2">
    <source>
        <dbReference type="ARBA" id="ARBA00022803"/>
    </source>
</evidence>
<gene>
    <name evidence="4" type="ORF">RFI_36977</name>
</gene>
<dbReference type="PANTHER" id="PTHR45641:SF1">
    <property type="entry name" value="AAA+ ATPASE DOMAIN-CONTAINING PROTEIN"/>
    <property type="match status" value="1"/>
</dbReference>
<feature type="repeat" description="TPR" evidence="3">
    <location>
        <begin position="218"/>
        <end position="251"/>
    </location>
</feature>
<dbReference type="PRINTS" id="PR00381">
    <property type="entry name" value="KINESINLIGHT"/>
</dbReference>
<reference evidence="4 5" key="1">
    <citation type="journal article" date="2013" name="Curr. Biol.">
        <title>The Genome of the Foraminiferan Reticulomyxa filosa.</title>
        <authorList>
            <person name="Glockner G."/>
            <person name="Hulsmann N."/>
            <person name="Schleicher M."/>
            <person name="Noegel A.A."/>
            <person name="Eichinger L."/>
            <person name="Gallinger C."/>
            <person name="Pawlowski J."/>
            <person name="Sierra R."/>
            <person name="Euteneuer U."/>
            <person name="Pillet L."/>
            <person name="Moustafa A."/>
            <person name="Platzer M."/>
            <person name="Groth M."/>
            <person name="Szafranski K."/>
            <person name="Schliwa M."/>
        </authorList>
    </citation>
    <scope>NUCLEOTIDE SEQUENCE [LARGE SCALE GENOMIC DNA]</scope>
</reference>
<dbReference type="Gene3D" id="1.25.40.10">
    <property type="entry name" value="Tetratricopeptide repeat domain"/>
    <property type="match status" value="2"/>
</dbReference>
<dbReference type="InterPro" id="IPR011990">
    <property type="entry name" value="TPR-like_helical_dom_sf"/>
</dbReference>
<evidence type="ECO:0000256" key="1">
    <source>
        <dbReference type="ARBA" id="ARBA00022737"/>
    </source>
</evidence>
<comment type="caution">
    <text evidence="4">The sequence shown here is derived from an EMBL/GenBank/DDBJ whole genome shotgun (WGS) entry which is preliminary data.</text>
</comment>
<dbReference type="OrthoDB" id="311289at2759"/>
<dbReference type="EMBL" id="ASPP01040960">
    <property type="protein sequence ID" value="ETO00467.1"/>
    <property type="molecule type" value="Genomic_DNA"/>
</dbReference>
<evidence type="ECO:0000256" key="3">
    <source>
        <dbReference type="PROSITE-ProRule" id="PRU00339"/>
    </source>
</evidence>
<sequence length="278" mass="32217">NIEQLAKSNNKLYQINNIPFSMVITSNKYMKKKLIIGQYSISLFHSKNIIFDGCVYVVNCIMNGFGNYHIIQQLISTNLSIICCHFRFHVFTCSWPIDIKNIMELGRNLLEISKINEAIELFRFVICFLLQTLHNSHINIADSYSWLGRAYSNKGEYNKAIEYYEKSLKIKSDKFGYNHPDIAIIYNKKGEQNKAIEYYENSFKININIFGPDHLNLATLYNNLGNIYNGKGEYDKAIEYCEKDIKIILNELGSNHPDIAISYNNLGCIYSNKGEYDK</sequence>
<evidence type="ECO:0000313" key="5">
    <source>
        <dbReference type="Proteomes" id="UP000023152"/>
    </source>
</evidence>
<dbReference type="Pfam" id="PF00515">
    <property type="entry name" value="TPR_1"/>
    <property type="match status" value="1"/>
</dbReference>